<gene>
    <name evidence="1" type="ORF">ACFPCV_37650</name>
</gene>
<reference evidence="2" key="1">
    <citation type="journal article" date="2019" name="Int. J. Syst. Evol. Microbiol.">
        <title>The Global Catalogue of Microorganisms (GCM) 10K type strain sequencing project: providing services to taxonomists for standard genome sequencing and annotation.</title>
        <authorList>
            <consortium name="The Broad Institute Genomics Platform"/>
            <consortium name="The Broad Institute Genome Sequencing Center for Infectious Disease"/>
            <person name="Wu L."/>
            <person name="Ma J."/>
        </authorList>
    </citation>
    <scope>NUCLEOTIDE SEQUENCE [LARGE SCALE GENOMIC DNA]</scope>
    <source>
        <strain evidence="2">ZS-22-S1</strain>
    </source>
</reference>
<name>A0ABV9SH52_9PSEU</name>
<sequence length="229" mass="25684">MTTTVRVFHNNNPRDAMVFGFQPAPYQVGDTEQPAHTVTEVFSYTALPDDPYPVQFAYDLCNIGDDPTFFDRPDPRAVEYRDRANRSLSVGDVVAVHDNRGERGTRWYACAHAGFDLLDQGPVIENAEQHGTTPIDAPLVGYVVTFASPRELERERWVIEAYAHNQLTRRIQQRLMTQLKVERVRLRFTSIHTGFALSAAGAEVAEFTAVPVPGTAEFPRYKAGTEPLS</sequence>
<organism evidence="1 2">
    <name type="scientific">Actinophytocola glycyrrhizae</name>
    <dbReference type="NCBI Taxonomy" id="2044873"/>
    <lineage>
        <taxon>Bacteria</taxon>
        <taxon>Bacillati</taxon>
        <taxon>Actinomycetota</taxon>
        <taxon>Actinomycetes</taxon>
        <taxon>Pseudonocardiales</taxon>
        <taxon>Pseudonocardiaceae</taxon>
    </lineage>
</organism>
<dbReference type="EMBL" id="JBHSIS010000027">
    <property type="protein sequence ID" value="MFC4859254.1"/>
    <property type="molecule type" value="Genomic_DNA"/>
</dbReference>
<comment type="caution">
    <text evidence="1">The sequence shown here is derived from an EMBL/GenBank/DDBJ whole genome shotgun (WGS) entry which is preliminary data.</text>
</comment>
<dbReference type="RefSeq" id="WP_378062203.1">
    <property type="nucleotide sequence ID" value="NZ_JBHSIS010000027.1"/>
</dbReference>
<accession>A0ABV9SH52</accession>
<evidence type="ECO:0000313" key="1">
    <source>
        <dbReference type="EMBL" id="MFC4859254.1"/>
    </source>
</evidence>
<proteinExistence type="predicted"/>
<dbReference type="Proteomes" id="UP001595859">
    <property type="component" value="Unassembled WGS sequence"/>
</dbReference>
<protein>
    <submittedName>
        <fullName evidence="1">Uncharacterized protein</fullName>
    </submittedName>
</protein>
<keyword evidence="2" id="KW-1185">Reference proteome</keyword>
<evidence type="ECO:0000313" key="2">
    <source>
        <dbReference type="Proteomes" id="UP001595859"/>
    </source>
</evidence>